<proteinExistence type="predicted"/>
<dbReference type="Proteomes" id="UP000266841">
    <property type="component" value="Unassembled WGS sequence"/>
</dbReference>
<sequence length="205" mass="22468">MTTLHLALPLLLLILAIPRTHAADPKSPALSRDAFSALFLTEADRLDAATWDAAVDFGMGHCLGRTDGLGLPVLVMQQRPIYFWVLALQESANTTNFRTGYNSDEITCAIASVLPSDAVGMEGDFFQIQPWLPAMKLAHTSWQTIDDEIEAANSGNATYYLPSVDVIMCPQNTEPENDTDAGEWTEDLTESLLEKIGGNISENFY</sequence>
<name>K0RKU4_THAOC</name>
<comment type="caution">
    <text evidence="2">The sequence shown here is derived from an EMBL/GenBank/DDBJ whole genome shotgun (WGS) entry which is preliminary data.</text>
</comment>
<feature type="signal peptide" evidence="1">
    <location>
        <begin position="1"/>
        <end position="22"/>
    </location>
</feature>
<keyword evidence="3" id="KW-1185">Reference proteome</keyword>
<keyword evidence="1" id="KW-0732">Signal</keyword>
<feature type="non-terminal residue" evidence="2">
    <location>
        <position position="205"/>
    </location>
</feature>
<accession>K0RKU4</accession>
<evidence type="ECO:0000313" key="3">
    <source>
        <dbReference type="Proteomes" id="UP000266841"/>
    </source>
</evidence>
<evidence type="ECO:0000256" key="1">
    <source>
        <dbReference type="SAM" id="SignalP"/>
    </source>
</evidence>
<protein>
    <submittedName>
        <fullName evidence="2">Uncharacterized protein</fullName>
    </submittedName>
</protein>
<dbReference type="EMBL" id="AGNL01036961">
    <property type="protein sequence ID" value="EJK53810.1"/>
    <property type="molecule type" value="Genomic_DNA"/>
</dbReference>
<evidence type="ECO:0000313" key="2">
    <source>
        <dbReference type="EMBL" id="EJK53810.1"/>
    </source>
</evidence>
<reference evidence="2 3" key="1">
    <citation type="journal article" date="2012" name="Genome Biol.">
        <title>Genome and low-iron response of an oceanic diatom adapted to chronic iron limitation.</title>
        <authorList>
            <person name="Lommer M."/>
            <person name="Specht M."/>
            <person name="Roy A.S."/>
            <person name="Kraemer L."/>
            <person name="Andreson R."/>
            <person name="Gutowska M.A."/>
            <person name="Wolf J."/>
            <person name="Bergner S.V."/>
            <person name="Schilhabel M.B."/>
            <person name="Klostermeier U.C."/>
            <person name="Beiko R.G."/>
            <person name="Rosenstiel P."/>
            <person name="Hippler M."/>
            <person name="Laroche J."/>
        </authorList>
    </citation>
    <scope>NUCLEOTIDE SEQUENCE [LARGE SCALE GENOMIC DNA]</scope>
    <source>
        <strain evidence="2 3">CCMP1005</strain>
    </source>
</reference>
<feature type="chain" id="PRO_5003837109" evidence="1">
    <location>
        <begin position="23"/>
        <end position="205"/>
    </location>
</feature>
<organism evidence="2 3">
    <name type="scientific">Thalassiosira oceanica</name>
    <name type="common">Marine diatom</name>
    <dbReference type="NCBI Taxonomy" id="159749"/>
    <lineage>
        <taxon>Eukaryota</taxon>
        <taxon>Sar</taxon>
        <taxon>Stramenopiles</taxon>
        <taxon>Ochrophyta</taxon>
        <taxon>Bacillariophyta</taxon>
        <taxon>Coscinodiscophyceae</taxon>
        <taxon>Thalassiosirophycidae</taxon>
        <taxon>Thalassiosirales</taxon>
        <taxon>Thalassiosiraceae</taxon>
        <taxon>Thalassiosira</taxon>
    </lineage>
</organism>
<dbReference type="AlphaFoldDB" id="K0RKU4"/>
<gene>
    <name evidence="2" type="ORF">THAOC_26673</name>
</gene>